<dbReference type="InterPro" id="IPR008271">
    <property type="entry name" value="Ser/Thr_kinase_AS"/>
</dbReference>
<dbReference type="Gene3D" id="3.30.200.20">
    <property type="entry name" value="Phosphorylase Kinase, domain 1"/>
    <property type="match status" value="1"/>
</dbReference>
<protein>
    <recommendedName>
        <fullName evidence="8">Serine/threonine-protein kinase Chk2</fullName>
    </recommendedName>
</protein>
<evidence type="ECO:0000256" key="1">
    <source>
        <dbReference type="ARBA" id="ARBA00022741"/>
    </source>
</evidence>
<gene>
    <name evidence="6" type="ORF">scyTo_0008630</name>
</gene>
<dbReference type="InterPro" id="IPR000253">
    <property type="entry name" value="FHA_dom"/>
</dbReference>
<dbReference type="Proteomes" id="UP000288216">
    <property type="component" value="Unassembled WGS sequence"/>
</dbReference>
<proteinExistence type="predicted"/>
<dbReference type="SUPFAM" id="SSF49879">
    <property type="entry name" value="SMAD/FHA domain"/>
    <property type="match status" value="1"/>
</dbReference>
<feature type="region of interest" description="Disordered" evidence="3">
    <location>
        <begin position="485"/>
        <end position="522"/>
    </location>
</feature>
<reference evidence="6 7" key="1">
    <citation type="journal article" date="2018" name="Nat. Ecol. Evol.">
        <title>Shark genomes provide insights into elasmobranch evolution and the origin of vertebrates.</title>
        <authorList>
            <person name="Hara Y"/>
            <person name="Yamaguchi K"/>
            <person name="Onimaru K"/>
            <person name="Kadota M"/>
            <person name="Koyanagi M"/>
            <person name="Keeley SD"/>
            <person name="Tatsumi K"/>
            <person name="Tanaka K"/>
            <person name="Motone F"/>
            <person name="Kageyama Y"/>
            <person name="Nozu R"/>
            <person name="Adachi N"/>
            <person name="Nishimura O"/>
            <person name="Nakagawa R"/>
            <person name="Tanegashima C"/>
            <person name="Kiyatake I"/>
            <person name="Matsumoto R"/>
            <person name="Murakumo K"/>
            <person name="Nishida K"/>
            <person name="Terakita A"/>
            <person name="Kuratani S"/>
            <person name="Sato K"/>
            <person name="Hyodo S Kuraku.S."/>
        </authorList>
    </citation>
    <scope>NUCLEOTIDE SEQUENCE [LARGE SCALE GENOMIC DNA]</scope>
</reference>
<dbReference type="Gene3D" id="2.60.200.20">
    <property type="match status" value="1"/>
</dbReference>
<evidence type="ECO:0000256" key="3">
    <source>
        <dbReference type="SAM" id="MobiDB-lite"/>
    </source>
</evidence>
<dbReference type="InterPro" id="IPR000719">
    <property type="entry name" value="Prot_kinase_dom"/>
</dbReference>
<accession>A0A401PC05</accession>
<evidence type="ECO:0000313" key="7">
    <source>
        <dbReference type="Proteomes" id="UP000288216"/>
    </source>
</evidence>
<dbReference type="Pfam" id="PF00069">
    <property type="entry name" value="Pkinase"/>
    <property type="match status" value="1"/>
</dbReference>
<feature type="compositionally biased region" description="Polar residues" evidence="3">
    <location>
        <begin position="512"/>
        <end position="522"/>
    </location>
</feature>
<evidence type="ECO:0000259" key="4">
    <source>
        <dbReference type="PROSITE" id="PS50006"/>
    </source>
</evidence>
<dbReference type="Pfam" id="PF00498">
    <property type="entry name" value="FHA"/>
    <property type="match status" value="1"/>
</dbReference>
<evidence type="ECO:0000259" key="5">
    <source>
        <dbReference type="PROSITE" id="PS50011"/>
    </source>
</evidence>
<feature type="region of interest" description="Disordered" evidence="3">
    <location>
        <begin position="1"/>
        <end position="35"/>
    </location>
</feature>
<dbReference type="OMA" id="FAYGHPA"/>
<sequence>MSKERVPGASQHQSQSQSQSQSASSSSATGSSSLSSAGTVILDSLPSQDLAPIPEVEESPKPWGRLWALEKGFWNLDCLDNEYWFGRDKSCHYCFDRPVLKRKESFKSYSKKHCRIIREKGPGNTFVVFIEDHSSNGTFLNGQIIGKDRKLPLYNNAEIAISQELHKVFVFSDLTTDDQLNLPKGFRDKYIISKTLGSGVCGEVKMAFEKATCKKVAVKIVHKPKFAQLTSERGDAAAKCSASNVATEIEILKKLDHPCIIKIEEVFDFEDSFYIVLDLMEGGELFDRVVRSKGLEEQTTKLLFYQMLLAVQYLHDNNITHRDLKPENVLLENNDENCLIKITDFGLSKILGETSLMKTLCGTPTYLAPEVLLGAGAGGYSKAVDCWSLGVILFICLGGYPPFSDQIKDMNLRDQIIKGHYKFVLPYWINVSETAKDMVRQLLNVDPNKRFTTKDALNHPWMQDEDMKRKAKQLMYARTELMLPLSTNDQSSTNRKRPHEEDCPSNAKRPMRSSQSKTVTQE</sequence>
<dbReference type="GO" id="GO:0005524">
    <property type="term" value="F:ATP binding"/>
    <property type="evidence" value="ECO:0007669"/>
    <property type="project" value="UniProtKB-KW"/>
</dbReference>
<dbReference type="OrthoDB" id="40902at2759"/>
<dbReference type="FunFam" id="2.60.200.20:FF:000079">
    <property type="entry name" value="Checkpoint kinase 2"/>
    <property type="match status" value="1"/>
</dbReference>
<comment type="caution">
    <text evidence="6">The sequence shown here is derived from an EMBL/GenBank/DDBJ whole genome shotgun (WGS) entry which is preliminary data.</text>
</comment>
<dbReference type="GO" id="GO:0004672">
    <property type="term" value="F:protein kinase activity"/>
    <property type="evidence" value="ECO:0007669"/>
    <property type="project" value="InterPro"/>
</dbReference>
<dbReference type="InterPro" id="IPR011009">
    <property type="entry name" value="Kinase-like_dom_sf"/>
</dbReference>
<dbReference type="PROSITE" id="PS50006">
    <property type="entry name" value="FHA_DOMAIN"/>
    <property type="match status" value="1"/>
</dbReference>
<dbReference type="Gene3D" id="1.10.510.10">
    <property type="entry name" value="Transferase(Phosphotransferase) domain 1"/>
    <property type="match status" value="1"/>
</dbReference>
<name>A0A401PC05_SCYTO</name>
<feature type="domain" description="FHA" evidence="4">
    <location>
        <begin position="83"/>
        <end position="145"/>
    </location>
</feature>
<dbReference type="SMART" id="SM00240">
    <property type="entry name" value="FHA"/>
    <property type="match status" value="1"/>
</dbReference>
<dbReference type="InterPro" id="IPR008984">
    <property type="entry name" value="SMAD_FHA_dom_sf"/>
</dbReference>
<dbReference type="CDD" id="cd22666">
    <property type="entry name" value="FHA_CHK2"/>
    <property type="match status" value="1"/>
</dbReference>
<dbReference type="FunFam" id="3.30.200.20:FF:000255">
    <property type="entry name" value="serine/threonine-protein kinase Chk2 isoform X1"/>
    <property type="match status" value="1"/>
</dbReference>
<dbReference type="SUPFAM" id="SSF56112">
    <property type="entry name" value="Protein kinase-like (PK-like)"/>
    <property type="match status" value="1"/>
</dbReference>
<feature type="compositionally biased region" description="Low complexity" evidence="3">
    <location>
        <begin position="9"/>
        <end position="35"/>
    </location>
</feature>
<dbReference type="PANTHER" id="PTHR24347">
    <property type="entry name" value="SERINE/THREONINE-PROTEIN KINASE"/>
    <property type="match status" value="1"/>
</dbReference>
<evidence type="ECO:0000256" key="2">
    <source>
        <dbReference type="ARBA" id="ARBA00022840"/>
    </source>
</evidence>
<dbReference type="CDD" id="cd14084">
    <property type="entry name" value="STKc_Chk2"/>
    <property type="match status" value="1"/>
</dbReference>
<evidence type="ECO:0008006" key="8">
    <source>
        <dbReference type="Google" id="ProtNLM"/>
    </source>
</evidence>
<dbReference type="AlphaFoldDB" id="A0A401PC05"/>
<feature type="domain" description="Protein kinase" evidence="5">
    <location>
        <begin position="190"/>
        <end position="462"/>
    </location>
</feature>
<organism evidence="6 7">
    <name type="scientific">Scyliorhinus torazame</name>
    <name type="common">Cloudy catshark</name>
    <name type="synonym">Catulus torazame</name>
    <dbReference type="NCBI Taxonomy" id="75743"/>
    <lineage>
        <taxon>Eukaryota</taxon>
        <taxon>Metazoa</taxon>
        <taxon>Chordata</taxon>
        <taxon>Craniata</taxon>
        <taxon>Vertebrata</taxon>
        <taxon>Chondrichthyes</taxon>
        <taxon>Elasmobranchii</taxon>
        <taxon>Galeomorphii</taxon>
        <taxon>Galeoidea</taxon>
        <taxon>Carcharhiniformes</taxon>
        <taxon>Scyliorhinidae</taxon>
        <taxon>Scyliorhinus</taxon>
    </lineage>
</organism>
<dbReference type="EMBL" id="BFAA01003349">
    <property type="protein sequence ID" value="GCB70647.1"/>
    <property type="molecule type" value="Genomic_DNA"/>
</dbReference>
<evidence type="ECO:0000313" key="6">
    <source>
        <dbReference type="EMBL" id="GCB70647.1"/>
    </source>
</evidence>
<keyword evidence="1" id="KW-0547">Nucleotide-binding</keyword>
<keyword evidence="7" id="KW-1185">Reference proteome</keyword>
<dbReference type="STRING" id="75743.A0A401PC05"/>
<keyword evidence="2" id="KW-0067">ATP-binding</keyword>
<dbReference type="PROSITE" id="PS50011">
    <property type="entry name" value="PROTEIN_KINASE_DOM"/>
    <property type="match status" value="1"/>
</dbReference>
<dbReference type="FunFam" id="1.10.510.10:FF:000571">
    <property type="entry name" value="Maternal embryonic leucine zipper kinase"/>
    <property type="match status" value="1"/>
</dbReference>
<dbReference type="SMART" id="SM00220">
    <property type="entry name" value="S_TKc"/>
    <property type="match status" value="1"/>
</dbReference>
<dbReference type="PROSITE" id="PS00108">
    <property type="entry name" value="PROTEIN_KINASE_ST"/>
    <property type="match status" value="1"/>
</dbReference>